<evidence type="ECO:0000313" key="8">
    <source>
        <dbReference type="EMBL" id="CAF0873761.1"/>
    </source>
</evidence>
<comment type="caution">
    <text evidence="8">The sequence shown here is derived from an EMBL/GenBank/DDBJ whole genome shotgun (WGS) entry which is preliminary data.</text>
</comment>
<keyword evidence="4 6" id="KW-1133">Transmembrane helix</keyword>
<comment type="subcellular location">
    <subcellularLocation>
        <location evidence="1">Membrane</location>
        <topology evidence="1">Multi-pass membrane protein</topology>
    </subcellularLocation>
</comment>
<name>A0A813XRQ1_9BILA</name>
<evidence type="ECO:0000256" key="5">
    <source>
        <dbReference type="ARBA" id="ARBA00023136"/>
    </source>
</evidence>
<sequence length="448" mass="49319">MGCVLGALGCCFGSAACSLCCACCPSTRNSLATRLAYGVLLLIGMVISWIFLIPELADTLAKIPALCKQSAVNVAGIEISPGQIECDKFVGYLSVYRIQFSLACFFFIMMVLMLCVKRSKDPRSAIQNGFWFWKILIIIGICIGAFFIPSQGFAPTIMVIGSICGFIFILLQLILLVDFAHSWNESWVGKGEDGSKIHYFGLIFFTATFYILSIVAIVLLYVYYASKATCGLNIFFITINLILCIIVSVVSVLPVVQNYHSTSGLLQSSFVTLYVIFLTWSAITSEKPDATCNPSWYDFNKNGNSTMNEVTGSGSVGISSIVALVIFFGLIIYSALTSSTKSSGGKLLGISGNEETGTPVTDTEGGKSYDDEEQAVAYNYSLFHFMFFLASFYVMMTLTNWFKPTNNLNNFRQSDAAVWVKISSSWTCLLLYFWSVIAPCVFRNRDFS</sequence>
<feature type="transmembrane region" description="Helical" evidence="6">
    <location>
        <begin position="197"/>
        <end position="222"/>
    </location>
</feature>
<keyword evidence="5 6" id="KW-0472">Membrane</keyword>
<evidence type="ECO:0000256" key="3">
    <source>
        <dbReference type="ARBA" id="ARBA00022692"/>
    </source>
</evidence>
<keyword evidence="9" id="KW-1185">Reference proteome</keyword>
<feature type="transmembrane region" description="Helical" evidence="6">
    <location>
        <begin position="316"/>
        <end position="336"/>
    </location>
</feature>
<evidence type="ECO:0000256" key="6">
    <source>
        <dbReference type="SAM" id="Phobius"/>
    </source>
</evidence>
<feature type="transmembrane region" description="Helical" evidence="6">
    <location>
        <begin position="31"/>
        <end position="53"/>
    </location>
</feature>
<dbReference type="PANTHER" id="PTHR10383:SF9">
    <property type="entry name" value="SERINE INCORPORATOR, ISOFORM F"/>
    <property type="match status" value="1"/>
</dbReference>
<dbReference type="GO" id="GO:0016020">
    <property type="term" value="C:membrane"/>
    <property type="evidence" value="ECO:0007669"/>
    <property type="project" value="UniProtKB-SubCell"/>
</dbReference>
<feature type="transmembrane region" description="Helical" evidence="6">
    <location>
        <begin position="96"/>
        <end position="116"/>
    </location>
</feature>
<feature type="transmembrane region" description="Helical" evidence="6">
    <location>
        <begin position="154"/>
        <end position="177"/>
    </location>
</feature>
<keyword evidence="7" id="KW-0732">Signal</keyword>
<feature type="transmembrane region" description="Helical" evidence="6">
    <location>
        <begin position="234"/>
        <end position="253"/>
    </location>
</feature>
<dbReference type="EMBL" id="CAJNOM010000035">
    <property type="protein sequence ID" value="CAF0873761.1"/>
    <property type="molecule type" value="Genomic_DNA"/>
</dbReference>
<feature type="transmembrane region" description="Helical" evidence="6">
    <location>
        <begin position="422"/>
        <end position="442"/>
    </location>
</feature>
<dbReference type="Proteomes" id="UP000663832">
    <property type="component" value="Unassembled WGS sequence"/>
</dbReference>
<dbReference type="PANTHER" id="PTHR10383">
    <property type="entry name" value="SERINE INCORPORATOR"/>
    <property type="match status" value="1"/>
</dbReference>
<accession>A0A813XRQ1</accession>
<evidence type="ECO:0000256" key="4">
    <source>
        <dbReference type="ARBA" id="ARBA00022989"/>
    </source>
</evidence>
<proteinExistence type="inferred from homology"/>
<feature type="chain" id="PRO_5032484630" evidence="7">
    <location>
        <begin position="18"/>
        <end position="448"/>
    </location>
</feature>
<evidence type="ECO:0000256" key="7">
    <source>
        <dbReference type="SAM" id="SignalP"/>
    </source>
</evidence>
<protein>
    <submittedName>
        <fullName evidence="8">Uncharacterized protein</fullName>
    </submittedName>
</protein>
<gene>
    <name evidence="8" type="ORF">QVE165_LOCUS8038</name>
</gene>
<dbReference type="Pfam" id="PF03348">
    <property type="entry name" value="Serinc"/>
    <property type="match status" value="1"/>
</dbReference>
<keyword evidence="3 6" id="KW-0812">Transmembrane</keyword>
<evidence type="ECO:0000256" key="1">
    <source>
        <dbReference type="ARBA" id="ARBA00004141"/>
    </source>
</evidence>
<feature type="transmembrane region" description="Helical" evidence="6">
    <location>
        <begin position="382"/>
        <end position="402"/>
    </location>
</feature>
<feature type="transmembrane region" description="Helical" evidence="6">
    <location>
        <begin position="128"/>
        <end position="148"/>
    </location>
</feature>
<evidence type="ECO:0000256" key="2">
    <source>
        <dbReference type="ARBA" id="ARBA00006665"/>
    </source>
</evidence>
<dbReference type="OrthoDB" id="5963193at2759"/>
<dbReference type="AlphaFoldDB" id="A0A813XRQ1"/>
<dbReference type="InterPro" id="IPR005016">
    <property type="entry name" value="TDE1/TMS"/>
</dbReference>
<evidence type="ECO:0000313" key="9">
    <source>
        <dbReference type="Proteomes" id="UP000663832"/>
    </source>
</evidence>
<feature type="transmembrane region" description="Helical" evidence="6">
    <location>
        <begin position="265"/>
        <end position="283"/>
    </location>
</feature>
<organism evidence="8 9">
    <name type="scientific">Adineta steineri</name>
    <dbReference type="NCBI Taxonomy" id="433720"/>
    <lineage>
        <taxon>Eukaryota</taxon>
        <taxon>Metazoa</taxon>
        <taxon>Spiralia</taxon>
        <taxon>Gnathifera</taxon>
        <taxon>Rotifera</taxon>
        <taxon>Eurotatoria</taxon>
        <taxon>Bdelloidea</taxon>
        <taxon>Adinetida</taxon>
        <taxon>Adinetidae</taxon>
        <taxon>Adineta</taxon>
    </lineage>
</organism>
<comment type="similarity">
    <text evidence="2">Belongs to the TDE1 family.</text>
</comment>
<feature type="signal peptide" evidence="7">
    <location>
        <begin position="1"/>
        <end position="17"/>
    </location>
</feature>
<reference evidence="8" key="1">
    <citation type="submission" date="2021-02" db="EMBL/GenBank/DDBJ databases">
        <authorList>
            <person name="Nowell W R."/>
        </authorList>
    </citation>
    <scope>NUCLEOTIDE SEQUENCE</scope>
</reference>